<accession>A0A1X6N1B9</accession>
<feature type="transmembrane region" description="Helical" evidence="1">
    <location>
        <begin position="47"/>
        <end position="70"/>
    </location>
</feature>
<evidence type="ECO:0000313" key="3">
    <source>
        <dbReference type="Proteomes" id="UP000194127"/>
    </source>
</evidence>
<dbReference type="GeneID" id="36330511"/>
<dbReference type="RefSeq" id="XP_024339209.1">
    <property type="nucleotide sequence ID" value="XM_024485562.1"/>
</dbReference>
<keyword evidence="1" id="KW-0472">Membrane</keyword>
<dbReference type="OrthoDB" id="10304673at2759"/>
<proteinExistence type="predicted"/>
<dbReference type="Proteomes" id="UP000194127">
    <property type="component" value="Unassembled WGS sequence"/>
</dbReference>
<dbReference type="AlphaFoldDB" id="A0A1X6N1B9"/>
<feature type="transmembrane region" description="Helical" evidence="1">
    <location>
        <begin position="7"/>
        <end position="27"/>
    </location>
</feature>
<reference evidence="2 3" key="1">
    <citation type="submission" date="2017-04" db="EMBL/GenBank/DDBJ databases">
        <title>Genome Sequence of the Model Brown-Rot Fungus Postia placenta SB12.</title>
        <authorList>
            <consortium name="DOE Joint Genome Institute"/>
            <person name="Gaskell J."/>
            <person name="Kersten P."/>
            <person name="Larrondo L.F."/>
            <person name="Canessa P."/>
            <person name="Martinez D."/>
            <person name="Hibbett D."/>
            <person name="Schmoll M."/>
            <person name="Kubicek C.P."/>
            <person name="Martinez A.T."/>
            <person name="Yadav J."/>
            <person name="Master E."/>
            <person name="Magnuson J.K."/>
            <person name="James T."/>
            <person name="Yaver D."/>
            <person name="Berka R."/>
            <person name="Labutti K."/>
            <person name="Lipzen A."/>
            <person name="Aerts A."/>
            <person name="Barry K."/>
            <person name="Henrissat B."/>
            <person name="Blanchette R."/>
            <person name="Grigoriev I."/>
            <person name="Cullen D."/>
        </authorList>
    </citation>
    <scope>NUCLEOTIDE SEQUENCE [LARGE SCALE GENOMIC DNA]</scope>
    <source>
        <strain evidence="2 3">MAD-698-R-SB12</strain>
    </source>
</reference>
<organism evidence="2 3">
    <name type="scientific">Postia placenta MAD-698-R-SB12</name>
    <dbReference type="NCBI Taxonomy" id="670580"/>
    <lineage>
        <taxon>Eukaryota</taxon>
        <taxon>Fungi</taxon>
        <taxon>Dikarya</taxon>
        <taxon>Basidiomycota</taxon>
        <taxon>Agaricomycotina</taxon>
        <taxon>Agaricomycetes</taxon>
        <taxon>Polyporales</taxon>
        <taxon>Adustoporiaceae</taxon>
        <taxon>Rhodonia</taxon>
    </lineage>
</organism>
<keyword evidence="3" id="KW-1185">Reference proteome</keyword>
<protein>
    <submittedName>
        <fullName evidence="2">Uncharacterized protein</fullName>
    </submittedName>
</protein>
<keyword evidence="1" id="KW-0812">Transmembrane</keyword>
<dbReference type="EMBL" id="KZ110597">
    <property type="protein sequence ID" value="OSX62415.1"/>
    <property type="molecule type" value="Genomic_DNA"/>
</dbReference>
<keyword evidence="1" id="KW-1133">Transmembrane helix</keyword>
<sequence>IAYTLQVRVSAFLALLMILDGNSYLYHMGARRPTQSSSSLQTYASDVNLHVLYQALAAVLQTSWSLNLYAMLCARRERRRGGGASARRPNCREEAQSSGRIRQIRLGRVSLGNELGQGLDEERAGVASEGRGEGRYAALAVQMHMRDGACDTPGHLCQE</sequence>
<name>A0A1X6N1B9_9APHY</name>
<evidence type="ECO:0000313" key="2">
    <source>
        <dbReference type="EMBL" id="OSX62415.1"/>
    </source>
</evidence>
<feature type="non-terminal residue" evidence="2">
    <location>
        <position position="1"/>
    </location>
</feature>
<evidence type="ECO:0000256" key="1">
    <source>
        <dbReference type="SAM" id="Phobius"/>
    </source>
</evidence>
<gene>
    <name evidence="2" type="ORF">POSPLADRAFT_1143422</name>
</gene>